<dbReference type="Pfam" id="PF13545">
    <property type="entry name" value="HTH_Crp_2"/>
    <property type="match status" value="1"/>
</dbReference>
<dbReference type="InterPro" id="IPR012318">
    <property type="entry name" value="HTH_CRP"/>
</dbReference>
<dbReference type="SMART" id="SM00419">
    <property type="entry name" value="HTH_CRP"/>
    <property type="match status" value="1"/>
</dbReference>
<dbReference type="InterPro" id="IPR050397">
    <property type="entry name" value="Env_Response_Regulators"/>
</dbReference>
<dbReference type="PROSITE" id="PS51063">
    <property type="entry name" value="HTH_CRP_2"/>
    <property type="match status" value="1"/>
</dbReference>
<dbReference type="HOGENOM" id="CLU_075053_4_1_9"/>
<dbReference type="EMBL" id="CP002637">
    <property type="protein sequence ID" value="AEB99383.1"/>
    <property type="molecule type" value="Genomic_DNA"/>
</dbReference>
<dbReference type="PANTHER" id="PTHR24567:SF26">
    <property type="entry name" value="REGULATORY PROTEIN YEIL"/>
    <property type="match status" value="1"/>
</dbReference>
<dbReference type="PROSITE" id="PS50042">
    <property type="entry name" value="CNMP_BINDING_3"/>
    <property type="match status" value="1"/>
</dbReference>
<dbReference type="EMBL" id="ACKP02000049">
    <property type="protein sequence ID" value="EEX76460.1"/>
    <property type="molecule type" value="Genomic_DNA"/>
</dbReference>
<keyword evidence="1" id="KW-0805">Transcription regulation</keyword>
<dbReference type="KEGG" id="ssg:Selsp_0411"/>
<proteinExistence type="predicted"/>
<dbReference type="AlphaFoldDB" id="C9LXS7"/>
<gene>
    <name evidence="6" type="ordered locus">Selsp_0411</name>
    <name evidence="7" type="ORF">SELSPUOL_02285</name>
</gene>
<reference evidence="7 8" key="1">
    <citation type="submission" date="2009-09" db="EMBL/GenBank/DDBJ databases">
        <authorList>
            <person name="Weinstock G."/>
            <person name="Sodergren E."/>
            <person name="Clifton S."/>
            <person name="Fulton L."/>
            <person name="Fulton B."/>
            <person name="Courtney L."/>
            <person name="Fronick C."/>
            <person name="Harrison M."/>
            <person name="Strong C."/>
            <person name="Farmer C."/>
            <person name="Delahaunty K."/>
            <person name="Markovic C."/>
            <person name="Hall O."/>
            <person name="Minx P."/>
            <person name="Tomlinson C."/>
            <person name="Mitreva M."/>
            <person name="Nelson J."/>
            <person name="Hou S."/>
            <person name="Wollam A."/>
            <person name="Pepin K.H."/>
            <person name="Johnson M."/>
            <person name="Bhonagiri V."/>
            <person name="Nash W.E."/>
            <person name="Warren W."/>
            <person name="Chinwalla A."/>
            <person name="Mardis E.R."/>
            <person name="Wilson R.K."/>
        </authorList>
    </citation>
    <scope>NUCLEOTIDE SEQUENCE [LARGE SCALE GENOMIC DNA]</scope>
    <source>
        <strain evidence="7">ATCC 35185</strain>
        <strain evidence="8">ATCC 35185 / DSM 20758 / VPI D19B-28</strain>
    </source>
</reference>
<organism evidence="7 8">
    <name type="scientific">Selenomonas sputigena (strain ATCC 35185 / DSM 20758 / CCUG 44933 / VPI D19B-28)</name>
    <dbReference type="NCBI Taxonomy" id="546271"/>
    <lineage>
        <taxon>Bacteria</taxon>
        <taxon>Bacillati</taxon>
        <taxon>Bacillota</taxon>
        <taxon>Negativicutes</taxon>
        <taxon>Selenomonadales</taxon>
        <taxon>Selenomonadaceae</taxon>
        <taxon>Selenomonas</taxon>
    </lineage>
</organism>
<reference evidence="6 9" key="2">
    <citation type="submission" date="2011-04" db="EMBL/GenBank/DDBJ databases">
        <title>The complete genome of Selenomonas sputigena DSM 20758.</title>
        <authorList>
            <consortium name="US DOE Joint Genome Institute (JGI-PGF)"/>
            <person name="Lucas S."/>
            <person name="Copeland A."/>
            <person name="Lapidus A."/>
            <person name="Bruce D."/>
            <person name="Goodwin L."/>
            <person name="Pitluck S."/>
            <person name="Peters L."/>
            <person name="Kyrpides N."/>
            <person name="Mavromatis K."/>
            <person name="Ivanova N."/>
            <person name="Ovchinnikova G."/>
            <person name="Teshima H."/>
            <person name="Detter J.C."/>
            <person name="Tapia R."/>
            <person name="Han C."/>
            <person name="Land M."/>
            <person name="Hauser L."/>
            <person name="Markowitz V."/>
            <person name="Cheng J.-F."/>
            <person name="Hugenholtz P."/>
            <person name="Woyke T."/>
            <person name="Wu D."/>
            <person name="Gronow S."/>
            <person name="Wellnitz S."/>
            <person name="Schneider S."/>
            <person name="Klenk H.-P."/>
            <person name="Eisen J.A."/>
        </authorList>
    </citation>
    <scope>NUCLEOTIDE SEQUENCE [LARGE SCALE GENOMIC DNA]</scope>
    <source>
        <strain evidence="6">ATCC 35185</strain>
        <strain evidence="9">ATCC 35185 / DSM 20758 / VPI D19B-28</strain>
    </source>
</reference>
<accession>C9LXS7</accession>
<dbReference type="InterPro" id="IPR018490">
    <property type="entry name" value="cNMP-bd_dom_sf"/>
</dbReference>
<dbReference type="RefSeq" id="WP_006193629.1">
    <property type="nucleotide sequence ID" value="NC_015437.1"/>
</dbReference>
<dbReference type="eggNOG" id="COG0664">
    <property type="taxonomic scope" value="Bacteria"/>
</dbReference>
<dbReference type="CDD" id="cd00038">
    <property type="entry name" value="CAP_ED"/>
    <property type="match status" value="1"/>
</dbReference>
<dbReference type="SMART" id="SM00100">
    <property type="entry name" value="cNMP"/>
    <property type="match status" value="1"/>
</dbReference>
<dbReference type="GO" id="GO:0003700">
    <property type="term" value="F:DNA-binding transcription factor activity"/>
    <property type="evidence" value="ECO:0007669"/>
    <property type="project" value="TreeGrafter"/>
</dbReference>
<evidence type="ECO:0000256" key="3">
    <source>
        <dbReference type="ARBA" id="ARBA00023163"/>
    </source>
</evidence>
<feature type="domain" description="Cyclic nucleotide-binding" evidence="4">
    <location>
        <begin position="14"/>
        <end position="119"/>
    </location>
</feature>
<dbReference type="PANTHER" id="PTHR24567">
    <property type="entry name" value="CRP FAMILY TRANSCRIPTIONAL REGULATORY PROTEIN"/>
    <property type="match status" value="1"/>
</dbReference>
<feature type="domain" description="HTH crp-type" evidence="5">
    <location>
        <begin position="169"/>
        <end position="236"/>
    </location>
</feature>
<dbReference type="InterPro" id="IPR036390">
    <property type="entry name" value="WH_DNA-bd_sf"/>
</dbReference>
<dbReference type="Proteomes" id="UP000011124">
    <property type="component" value="Chromosome"/>
</dbReference>
<dbReference type="SUPFAM" id="SSF51206">
    <property type="entry name" value="cAMP-binding domain-like"/>
    <property type="match status" value="1"/>
</dbReference>
<keyword evidence="9" id="KW-1185">Reference proteome</keyword>
<keyword evidence="3" id="KW-0804">Transcription</keyword>
<evidence type="ECO:0000313" key="6">
    <source>
        <dbReference type="EMBL" id="AEB99383.1"/>
    </source>
</evidence>
<dbReference type="GO" id="GO:0005829">
    <property type="term" value="C:cytosol"/>
    <property type="evidence" value="ECO:0007669"/>
    <property type="project" value="TreeGrafter"/>
</dbReference>
<dbReference type="SUPFAM" id="SSF46785">
    <property type="entry name" value="Winged helix' DNA-binding domain"/>
    <property type="match status" value="1"/>
</dbReference>
<dbReference type="InterPro" id="IPR014710">
    <property type="entry name" value="RmlC-like_jellyroll"/>
</dbReference>
<evidence type="ECO:0000256" key="1">
    <source>
        <dbReference type="ARBA" id="ARBA00023015"/>
    </source>
</evidence>
<dbReference type="GO" id="GO:0003677">
    <property type="term" value="F:DNA binding"/>
    <property type="evidence" value="ECO:0007669"/>
    <property type="project" value="UniProtKB-KW"/>
</dbReference>
<dbReference type="STRING" id="546271.Selsp_0411"/>
<dbReference type="InterPro" id="IPR000595">
    <property type="entry name" value="cNMP-bd_dom"/>
</dbReference>
<dbReference type="Gene3D" id="2.60.120.10">
    <property type="entry name" value="Jelly Rolls"/>
    <property type="match status" value="1"/>
</dbReference>
<evidence type="ECO:0000313" key="9">
    <source>
        <dbReference type="Proteomes" id="UP000011124"/>
    </source>
</evidence>
<evidence type="ECO:0000313" key="7">
    <source>
        <dbReference type="EMBL" id="EEX76460.1"/>
    </source>
</evidence>
<sequence length="242" mass="27477">MRQEIKEQLKGTSLARGMTDDDVEALLASSQVRLVHYKKGEIIFHEGDVPERLFLLVSGAVRILKDTYSGRQIFLGEIRKPGVMFGEVYLFIERHAYDMFTQALAATELLEISSRMLTQGAAEDDFGEADDPERAQRVRLQGLLQRNLLRDFARKAYQMNNMLKVLASGSLRGKIARYLMLQPQQAEGKICLPESRESTAIYLAVSRPALSRELSAMQKEGILAVESRTIHILDREKLEEYL</sequence>
<evidence type="ECO:0000259" key="5">
    <source>
        <dbReference type="PROSITE" id="PS51063"/>
    </source>
</evidence>
<keyword evidence="2" id="KW-0238">DNA-binding</keyword>
<dbReference type="Pfam" id="PF00027">
    <property type="entry name" value="cNMP_binding"/>
    <property type="match status" value="1"/>
</dbReference>
<evidence type="ECO:0000259" key="4">
    <source>
        <dbReference type="PROSITE" id="PS50042"/>
    </source>
</evidence>
<dbReference type="Proteomes" id="UP000003505">
    <property type="component" value="Unassembled WGS sequence"/>
</dbReference>
<dbReference type="OrthoDB" id="3176638at2"/>
<name>C9LXS7_SELS3</name>
<evidence type="ECO:0000256" key="2">
    <source>
        <dbReference type="ARBA" id="ARBA00023125"/>
    </source>
</evidence>
<protein>
    <submittedName>
        <fullName evidence="7">Cyclic nucleotide-binding domain protein</fullName>
    </submittedName>
    <submittedName>
        <fullName evidence="6">Transcriptional regulator, Crp/Fnr family</fullName>
    </submittedName>
</protein>
<evidence type="ECO:0000313" key="8">
    <source>
        <dbReference type="Proteomes" id="UP000003505"/>
    </source>
</evidence>